<dbReference type="Proteomes" id="UP001216139">
    <property type="component" value="Chromosome"/>
</dbReference>
<protein>
    <submittedName>
        <fullName evidence="1">Uncharacterized protein</fullName>
    </submittedName>
</protein>
<evidence type="ECO:0000313" key="2">
    <source>
        <dbReference type="Proteomes" id="UP001216139"/>
    </source>
</evidence>
<name>A0ABY7TAM0_9SPHI</name>
<reference evidence="1 2" key="1">
    <citation type="submission" date="2023-02" db="EMBL/GenBank/DDBJ databases">
        <title>Genome sequence of Mucilaginibacter jinjuensis strain KACC 16571.</title>
        <authorList>
            <person name="Kim S."/>
            <person name="Heo J."/>
            <person name="Kwon S.-W."/>
        </authorList>
    </citation>
    <scope>NUCLEOTIDE SEQUENCE [LARGE SCALE GENOMIC DNA]</scope>
    <source>
        <strain evidence="1 2">KACC 16571</strain>
    </source>
</reference>
<dbReference type="RefSeq" id="WP_273631564.1">
    <property type="nucleotide sequence ID" value="NZ_CP117167.1"/>
</dbReference>
<gene>
    <name evidence="1" type="ORF">PQO05_04955</name>
</gene>
<sequence>MSRCAGEISPVALHFSLSTAMMTVKLRDGDLQQAVTRLSTLWKTYSQPTYTLYFPG</sequence>
<accession>A0ABY7TAM0</accession>
<dbReference type="EMBL" id="CP117167">
    <property type="protein sequence ID" value="WCT13279.1"/>
    <property type="molecule type" value="Genomic_DNA"/>
</dbReference>
<proteinExistence type="predicted"/>
<keyword evidence="2" id="KW-1185">Reference proteome</keyword>
<organism evidence="1 2">
    <name type="scientific">Mucilaginibacter jinjuensis</name>
    <dbReference type="NCBI Taxonomy" id="1176721"/>
    <lineage>
        <taxon>Bacteria</taxon>
        <taxon>Pseudomonadati</taxon>
        <taxon>Bacteroidota</taxon>
        <taxon>Sphingobacteriia</taxon>
        <taxon>Sphingobacteriales</taxon>
        <taxon>Sphingobacteriaceae</taxon>
        <taxon>Mucilaginibacter</taxon>
    </lineage>
</organism>
<evidence type="ECO:0000313" key="1">
    <source>
        <dbReference type="EMBL" id="WCT13279.1"/>
    </source>
</evidence>